<dbReference type="Proteomes" id="UP000184440">
    <property type="component" value="Unassembled WGS sequence"/>
</dbReference>
<evidence type="ECO:0000313" key="10">
    <source>
        <dbReference type="Proteomes" id="UP000184440"/>
    </source>
</evidence>
<dbReference type="InterPro" id="IPR003439">
    <property type="entry name" value="ABC_transporter-like_ATP-bd"/>
</dbReference>
<dbReference type="CDD" id="cd03257">
    <property type="entry name" value="ABC_NikE_OppD_transporters"/>
    <property type="match status" value="1"/>
</dbReference>
<evidence type="ECO:0000259" key="8">
    <source>
        <dbReference type="PROSITE" id="PS50893"/>
    </source>
</evidence>
<evidence type="ECO:0000313" key="9">
    <source>
        <dbReference type="EMBL" id="SHM61966.1"/>
    </source>
</evidence>
<reference evidence="9 10" key="1">
    <citation type="submission" date="2016-11" db="EMBL/GenBank/DDBJ databases">
        <authorList>
            <person name="Jaros S."/>
            <person name="Januszkiewicz K."/>
            <person name="Wedrychowicz H."/>
        </authorList>
    </citation>
    <scope>NUCLEOTIDE SEQUENCE [LARGE SCALE GENOMIC DNA]</scope>
    <source>
        <strain evidence="9 10">DSM 46144</strain>
    </source>
</reference>
<dbReference type="AlphaFoldDB" id="A0A1M7K9M4"/>
<keyword evidence="7" id="KW-0472">Membrane</keyword>
<keyword evidence="10" id="KW-1185">Reference proteome</keyword>
<dbReference type="SUPFAM" id="SSF52540">
    <property type="entry name" value="P-loop containing nucleoside triphosphate hydrolases"/>
    <property type="match status" value="1"/>
</dbReference>
<feature type="domain" description="ABC transporter" evidence="8">
    <location>
        <begin position="4"/>
        <end position="249"/>
    </location>
</feature>
<dbReference type="EMBL" id="FRCS01000001">
    <property type="protein sequence ID" value="SHM61966.1"/>
    <property type="molecule type" value="Genomic_DNA"/>
</dbReference>
<gene>
    <name evidence="9" type="ORF">SAMN05443668_1011050</name>
</gene>
<dbReference type="STRING" id="134849.SAMN05443668_1011050"/>
<dbReference type="PANTHER" id="PTHR43297:SF2">
    <property type="entry name" value="DIPEPTIDE TRANSPORT ATP-BINDING PROTEIN DPPD"/>
    <property type="match status" value="1"/>
</dbReference>
<dbReference type="OrthoDB" id="8481147at2"/>
<dbReference type="PROSITE" id="PS00211">
    <property type="entry name" value="ABC_TRANSPORTER_1"/>
    <property type="match status" value="1"/>
</dbReference>
<protein>
    <submittedName>
        <fullName evidence="9">ABC-type dipeptide/oligopeptide/nickel transport system, ATPase component</fullName>
    </submittedName>
</protein>
<keyword evidence="3" id="KW-0813">Transport</keyword>
<dbReference type="InterPro" id="IPR027417">
    <property type="entry name" value="P-loop_NTPase"/>
</dbReference>
<dbReference type="PROSITE" id="PS50893">
    <property type="entry name" value="ABC_TRANSPORTER_2"/>
    <property type="match status" value="1"/>
</dbReference>
<dbReference type="SMART" id="SM00382">
    <property type="entry name" value="AAA"/>
    <property type="match status" value="1"/>
</dbReference>
<dbReference type="InterPro" id="IPR017871">
    <property type="entry name" value="ABC_transporter-like_CS"/>
</dbReference>
<dbReference type="InterPro" id="IPR003593">
    <property type="entry name" value="AAA+_ATPase"/>
</dbReference>
<keyword evidence="5" id="KW-0547">Nucleotide-binding</keyword>
<evidence type="ECO:0000256" key="7">
    <source>
        <dbReference type="ARBA" id="ARBA00023136"/>
    </source>
</evidence>
<evidence type="ECO:0000256" key="6">
    <source>
        <dbReference type="ARBA" id="ARBA00022840"/>
    </source>
</evidence>
<dbReference type="Pfam" id="PF00005">
    <property type="entry name" value="ABC_tran"/>
    <property type="match status" value="1"/>
</dbReference>
<dbReference type="GO" id="GO:0016887">
    <property type="term" value="F:ATP hydrolysis activity"/>
    <property type="evidence" value="ECO:0007669"/>
    <property type="project" value="InterPro"/>
</dbReference>
<evidence type="ECO:0000256" key="2">
    <source>
        <dbReference type="ARBA" id="ARBA00005417"/>
    </source>
</evidence>
<dbReference type="InterPro" id="IPR050388">
    <property type="entry name" value="ABC_Ni/Peptide_Import"/>
</dbReference>
<comment type="subcellular location">
    <subcellularLocation>
        <location evidence="1">Cell membrane</location>
        <topology evidence="1">Peripheral membrane protein</topology>
    </subcellularLocation>
</comment>
<proteinExistence type="inferred from homology"/>
<dbReference type="RefSeq" id="WP_073251904.1">
    <property type="nucleotide sequence ID" value="NZ_FRCS01000001.1"/>
</dbReference>
<evidence type="ECO:0000256" key="3">
    <source>
        <dbReference type="ARBA" id="ARBA00022448"/>
    </source>
</evidence>
<evidence type="ECO:0000256" key="5">
    <source>
        <dbReference type="ARBA" id="ARBA00022741"/>
    </source>
</evidence>
<keyword evidence="6" id="KW-0067">ATP-binding</keyword>
<accession>A0A1M7K9M4</accession>
<dbReference type="GO" id="GO:0005524">
    <property type="term" value="F:ATP binding"/>
    <property type="evidence" value="ECO:0007669"/>
    <property type="project" value="UniProtKB-KW"/>
</dbReference>
<sequence>MSLLEVEGLTVRIGGRPVVSDVSLTLDSGDRLGLIGASGSGKSLTALAILGLLPDGAVVNGSVRLDGTELIGLGDRALSRIRGRRVAMVFQEPQTALNPLMRIGRQIGEPLRLHAGLSRRAAAAAAVELAAEVGLPDPDRLVHSYPHELSGGQRQRVGLAIGLACRPALLLADEPTTALDVTVQAGVLRLLDRLVDDHDTALLFISHDLAVVHQVCRRVAVLADGRVLEEGTVTDIVQSPQHEGTRALIAAARATSWVPGKVLAP</sequence>
<dbReference type="GO" id="GO:0005886">
    <property type="term" value="C:plasma membrane"/>
    <property type="evidence" value="ECO:0007669"/>
    <property type="project" value="UniProtKB-SubCell"/>
</dbReference>
<organism evidence="9 10">
    <name type="scientific">Cryptosporangium aurantiacum</name>
    <dbReference type="NCBI Taxonomy" id="134849"/>
    <lineage>
        <taxon>Bacteria</taxon>
        <taxon>Bacillati</taxon>
        <taxon>Actinomycetota</taxon>
        <taxon>Actinomycetes</taxon>
        <taxon>Cryptosporangiales</taxon>
        <taxon>Cryptosporangiaceae</taxon>
        <taxon>Cryptosporangium</taxon>
    </lineage>
</organism>
<evidence type="ECO:0000256" key="4">
    <source>
        <dbReference type="ARBA" id="ARBA00022475"/>
    </source>
</evidence>
<dbReference type="PANTHER" id="PTHR43297">
    <property type="entry name" value="OLIGOPEPTIDE TRANSPORT ATP-BINDING PROTEIN APPD"/>
    <property type="match status" value="1"/>
</dbReference>
<comment type="similarity">
    <text evidence="2">Belongs to the ABC transporter superfamily.</text>
</comment>
<dbReference type="Gene3D" id="3.40.50.300">
    <property type="entry name" value="P-loop containing nucleotide triphosphate hydrolases"/>
    <property type="match status" value="1"/>
</dbReference>
<evidence type="ECO:0000256" key="1">
    <source>
        <dbReference type="ARBA" id="ARBA00004202"/>
    </source>
</evidence>
<name>A0A1M7K9M4_9ACTN</name>
<keyword evidence="4" id="KW-1003">Cell membrane</keyword>